<name>A0A8I0FZB0_9ACTN</name>
<dbReference type="PANTHER" id="PTHR30472:SF1">
    <property type="entry name" value="FE(3+) DICITRATE TRANSPORT SYSTEM PERMEASE PROTEIN FECC-RELATED"/>
    <property type="match status" value="1"/>
</dbReference>
<evidence type="ECO:0000313" key="9">
    <source>
        <dbReference type="EMBL" id="MBD1270094.1"/>
    </source>
</evidence>
<dbReference type="Gene3D" id="1.10.3470.10">
    <property type="entry name" value="ABC transporter involved in vitamin B12 uptake, BtuC"/>
    <property type="match status" value="1"/>
</dbReference>
<gene>
    <name evidence="10" type="ORF">BJ975_002623</name>
    <name evidence="9" type="ORF">IDH50_07620</name>
</gene>
<feature type="transmembrane region" description="Helical" evidence="8">
    <location>
        <begin position="129"/>
        <end position="148"/>
    </location>
</feature>
<dbReference type="AlphaFoldDB" id="A0A8I0FZB0"/>
<evidence type="ECO:0000256" key="4">
    <source>
        <dbReference type="ARBA" id="ARBA00022475"/>
    </source>
</evidence>
<dbReference type="EMBL" id="JACWMT010000001">
    <property type="protein sequence ID" value="MBD1270094.1"/>
    <property type="molecule type" value="Genomic_DNA"/>
</dbReference>
<feature type="transmembrane region" description="Helical" evidence="8">
    <location>
        <begin position="20"/>
        <end position="41"/>
    </location>
</feature>
<keyword evidence="7 8" id="KW-0472">Membrane</keyword>
<feature type="transmembrane region" description="Helical" evidence="8">
    <location>
        <begin position="160"/>
        <end position="180"/>
    </location>
</feature>
<organism evidence="9 12">
    <name type="scientific">Aeromicrobium tamlense</name>
    <dbReference type="NCBI Taxonomy" id="375541"/>
    <lineage>
        <taxon>Bacteria</taxon>
        <taxon>Bacillati</taxon>
        <taxon>Actinomycetota</taxon>
        <taxon>Actinomycetes</taxon>
        <taxon>Propionibacteriales</taxon>
        <taxon>Nocardioidaceae</taxon>
        <taxon>Aeromicrobium</taxon>
    </lineage>
</organism>
<evidence type="ECO:0000256" key="7">
    <source>
        <dbReference type="ARBA" id="ARBA00023136"/>
    </source>
</evidence>
<evidence type="ECO:0000313" key="11">
    <source>
        <dbReference type="Proteomes" id="UP000587211"/>
    </source>
</evidence>
<dbReference type="EMBL" id="JACBZN010000001">
    <property type="protein sequence ID" value="NYI39248.1"/>
    <property type="molecule type" value="Genomic_DNA"/>
</dbReference>
<accession>A0A8I0FZB0</accession>
<keyword evidence="11" id="KW-1185">Reference proteome</keyword>
<evidence type="ECO:0000256" key="8">
    <source>
        <dbReference type="SAM" id="Phobius"/>
    </source>
</evidence>
<dbReference type="GO" id="GO:0033214">
    <property type="term" value="P:siderophore-iron import into cell"/>
    <property type="evidence" value="ECO:0007669"/>
    <property type="project" value="TreeGrafter"/>
</dbReference>
<dbReference type="InterPro" id="IPR037294">
    <property type="entry name" value="ABC_BtuC-like"/>
</dbReference>
<dbReference type="Pfam" id="PF01032">
    <property type="entry name" value="FecCD"/>
    <property type="match status" value="1"/>
</dbReference>
<feature type="transmembrane region" description="Helical" evidence="8">
    <location>
        <begin position="73"/>
        <end position="90"/>
    </location>
</feature>
<feature type="transmembrane region" description="Helical" evidence="8">
    <location>
        <begin position="318"/>
        <end position="337"/>
    </location>
</feature>
<dbReference type="GO" id="GO:0022857">
    <property type="term" value="F:transmembrane transporter activity"/>
    <property type="evidence" value="ECO:0007669"/>
    <property type="project" value="InterPro"/>
</dbReference>
<keyword evidence="3" id="KW-0813">Transport</keyword>
<evidence type="ECO:0000256" key="1">
    <source>
        <dbReference type="ARBA" id="ARBA00004651"/>
    </source>
</evidence>
<evidence type="ECO:0000256" key="6">
    <source>
        <dbReference type="ARBA" id="ARBA00022989"/>
    </source>
</evidence>
<keyword evidence="6 8" id="KW-1133">Transmembrane helix</keyword>
<dbReference type="CDD" id="cd06550">
    <property type="entry name" value="TM_ABC_iron-siderophores_like"/>
    <property type="match status" value="1"/>
</dbReference>
<evidence type="ECO:0000313" key="10">
    <source>
        <dbReference type="EMBL" id="NYI39248.1"/>
    </source>
</evidence>
<reference evidence="10 11" key="1">
    <citation type="submission" date="2020-07" db="EMBL/GenBank/DDBJ databases">
        <title>Sequencing the genomes of 1000 actinobacteria strains.</title>
        <authorList>
            <person name="Klenk H.-P."/>
        </authorList>
    </citation>
    <scope>NUCLEOTIDE SEQUENCE [LARGE SCALE GENOMIC DNA]</scope>
    <source>
        <strain evidence="10 11">DSM 19087</strain>
    </source>
</reference>
<keyword evidence="4" id="KW-1003">Cell membrane</keyword>
<protein>
    <submittedName>
        <fullName evidence="9">Iron ABC transporter permease</fullName>
    </submittedName>
    <submittedName>
        <fullName evidence="10">Iron complex transport system permease protein</fullName>
    </submittedName>
</protein>
<feature type="transmembrane region" description="Helical" evidence="8">
    <location>
        <begin position="206"/>
        <end position="229"/>
    </location>
</feature>
<comment type="caution">
    <text evidence="9">The sequence shown here is derived from an EMBL/GenBank/DDBJ whole genome shotgun (WGS) entry which is preliminary data.</text>
</comment>
<dbReference type="Proteomes" id="UP000659061">
    <property type="component" value="Unassembled WGS sequence"/>
</dbReference>
<dbReference type="SUPFAM" id="SSF81345">
    <property type="entry name" value="ABC transporter involved in vitamin B12 uptake, BtuC"/>
    <property type="match status" value="1"/>
</dbReference>
<comment type="similarity">
    <text evidence="2">Belongs to the binding-protein-dependent transport system permease family. FecCD subfamily.</text>
</comment>
<sequence>MTTTTDSAVGGAAQTRRPPWWFLVSLVALVAAVLLSVAFGARVVSLGEVWDALTTGGGDDVTSAAIRSRVPRTILAVLVGAALAMAGAVLQAVTRNPLADPFILGINSGASLLVVIGIAFAGAATMPEYIAFALAGAALAAVFVYVVGSLGPGGPTPLKLALAGAISTAAFTSLSSAILLPRIDVMRVFRYWQVGSVGRAENSDTLLVLPILLVGAAICFLSARSLNILALGDEAAAGLGVSVVRTRLLAAAGAIVLCGAATALAGPIGFVGLIVPHLCRLVVGADHRWLLPICATVGATLLTVADVVGRVLGRPGEIDVGVITALIGGPVFLWVVLRRTGGAS</sequence>
<feature type="transmembrane region" description="Helical" evidence="8">
    <location>
        <begin position="102"/>
        <end position="122"/>
    </location>
</feature>
<proteinExistence type="inferred from homology"/>
<dbReference type="Proteomes" id="UP000587211">
    <property type="component" value="Unassembled WGS sequence"/>
</dbReference>
<dbReference type="InterPro" id="IPR000522">
    <property type="entry name" value="ABC_transptr_permease_BtuC"/>
</dbReference>
<feature type="transmembrane region" description="Helical" evidence="8">
    <location>
        <begin position="289"/>
        <end position="312"/>
    </location>
</feature>
<evidence type="ECO:0000256" key="5">
    <source>
        <dbReference type="ARBA" id="ARBA00022692"/>
    </source>
</evidence>
<evidence type="ECO:0000256" key="3">
    <source>
        <dbReference type="ARBA" id="ARBA00022448"/>
    </source>
</evidence>
<evidence type="ECO:0000256" key="2">
    <source>
        <dbReference type="ARBA" id="ARBA00007935"/>
    </source>
</evidence>
<keyword evidence="5 8" id="KW-0812">Transmembrane</keyword>
<dbReference type="RefSeq" id="WP_179426691.1">
    <property type="nucleotide sequence ID" value="NZ_BAAAMP010000002.1"/>
</dbReference>
<dbReference type="FunFam" id="1.10.3470.10:FF:000001">
    <property type="entry name" value="Vitamin B12 ABC transporter permease BtuC"/>
    <property type="match status" value="1"/>
</dbReference>
<dbReference type="PANTHER" id="PTHR30472">
    <property type="entry name" value="FERRIC ENTEROBACTIN TRANSPORT SYSTEM PERMEASE PROTEIN"/>
    <property type="match status" value="1"/>
</dbReference>
<comment type="subcellular location">
    <subcellularLocation>
        <location evidence="1">Cell membrane</location>
        <topology evidence="1">Multi-pass membrane protein</topology>
    </subcellularLocation>
</comment>
<evidence type="ECO:0000313" key="12">
    <source>
        <dbReference type="Proteomes" id="UP000659061"/>
    </source>
</evidence>
<feature type="transmembrane region" description="Helical" evidence="8">
    <location>
        <begin position="249"/>
        <end position="277"/>
    </location>
</feature>
<dbReference type="GO" id="GO:0005886">
    <property type="term" value="C:plasma membrane"/>
    <property type="evidence" value="ECO:0007669"/>
    <property type="project" value="UniProtKB-SubCell"/>
</dbReference>
<reference evidence="9" key="2">
    <citation type="submission" date="2020-09" db="EMBL/GenBank/DDBJ databases">
        <title>Novel species in genus Aeromicrobium.</title>
        <authorList>
            <person name="Zhang G."/>
        </authorList>
    </citation>
    <scope>NUCLEOTIDE SEQUENCE</scope>
    <source>
        <strain evidence="9">SSW1-57</strain>
    </source>
</reference>